<reference evidence="2 3" key="1">
    <citation type="journal article" date="2016" name="BMC Genomics">
        <title>Consensus pan-genome assembly of the specialised wine bacterium Oenococcus oeni.</title>
        <authorList>
            <person name="Sternes P.R."/>
            <person name="Borneman A.R."/>
        </authorList>
    </citation>
    <scope>NUCLEOTIDE SEQUENCE [LARGE SCALE GENOMIC DNA]</scope>
    <source>
        <strain evidence="2 3">AWRIB661</strain>
    </source>
</reference>
<comment type="caution">
    <text evidence="2">The sequence shown here is derived from an EMBL/GenBank/DDBJ whole genome shotgun (WGS) entry which is preliminary data.</text>
</comment>
<keyword evidence="1" id="KW-0472">Membrane</keyword>
<protein>
    <submittedName>
        <fullName evidence="2">Uncharacterized protein</fullName>
    </submittedName>
</protein>
<dbReference type="Proteomes" id="UP000181728">
    <property type="component" value="Unassembled WGS sequence"/>
</dbReference>
<dbReference type="RefSeq" id="WP_071449160.1">
    <property type="nucleotide sequence ID" value="NZ_MLOK01000088.1"/>
</dbReference>
<feature type="transmembrane region" description="Helical" evidence="1">
    <location>
        <begin position="7"/>
        <end position="30"/>
    </location>
</feature>
<sequence length="90" mass="10288">MERIKSIFSWIIPIAVGLLLALLIQAFLLVPVNQFIPKFVGNFDSFHFFKTFPQAKLSTNTRSFHNLTAYPQNPHKKQGYLLTSCGYVVN</sequence>
<organism evidence="2 3">
    <name type="scientific">Oenococcus oeni</name>
    <name type="common">Leuconostoc oenos</name>
    <dbReference type="NCBI Taxonomy" id="1247"/>
    <lineage>
        <taxon>Bacteria</taxon>
        <taxon>Bacillati</taxon>
        <taxon>Bacillota</taxon>
        <taxon>Bacilli</taxon>
        <taxon>Lactobacillales</taxon>
        <taxon>Lactobacillaceae</taxon>
        <taxon>Oenococcus</taxon>
    </lineage>
</organism>
<gene>
    <name evidence="2" type="ORF">ATX59_09685</name>
</gene>
<dbReference type="EMBL" id="MLOK01000088">
    <property type="protein sequence ID" value="OIM20178.1"/>
    <property type="molecule type" value="Genomic_DNA"/>
</dbReference>
<name>A0A6N4A461_OENOE</name>
<dbReference type="AlphaFoldDB" id="A0A6N4A461"/>
<accession>A0A6N4A461</accession>
<evidence type="ECO:0000313" key="3">
    <source>
        <dbReference type="Proteomes" id="UP000181728"/>
    </source>
</evidence>
<evidence type="ECO:0000313" key="2">
    <source>
        <dbReference type="EMBL" id="OIM20178.1"/>
    </source>
</evidence>
<keyword evidence="1" id="KW-0812">Transmembrane</keyword>
<evidence type="ECO:0000256" key="1">
    <source>
        <dbReference type="SAM" id="Phobius"/>
    </source>
</evidence>
<keyword evidence="1" id="KW-1133">Transmembrane helix</keyword>
<proteinExistence type="predicted"/>